<sequence length="244" mass="28493">MFDPFKDFEQAGYLRNKFQEKDPEIVRHLEHTMFRAGLDDALVFLERLEEISYQDFLEVHKILFQEFYPWAGQDRQITAPNCSVSKAGTMFCHPRDARRAVEEGLRIGQNIEYMRNKPGEVMGYFAYGHPFLDGNGRTMLLIHSELCHRAGFCIEWSRTNKNDYLRALSEEIESPSRGILDDYLRNFIEISQGRHLWNSSIHNIQGLDGEDHISNTVDGDYTDARVAQEYRAFDMKRESSKQNP</sequence>
<proteinExistence type="predicted"/>
<evidence type="ECO:0000259" key="8">
    <source>
        <dbReference type="PROSITE" id="PS51459"/>
    </source>
</evidence>
<comment type="catalytic activity">
    <reaction evidence="7">
        <text>L-tyrosyl-[protein] + ATP = O-(5'-adenylyl)-L-tyrosyl-[protein] + diphosphate</text>
        <dbReference type="Rhea" id="RHEA:54288"/>
        <dbReference type="Rhea" id="RHEA-COMP:10136"/>
        <dbReference type="Rhea" id="RHEA-COMP:13846"/>
        <dbReference type="ChEBI" id="CHEBI:30616"/>
        <dbReference type="ChEBI" id="CHEBI:33019"/>
        <dbReference type="ChEBI" id="CHEBI:46858"/>
        <dbReference type="ChEBI" id="CHEBI:83624"/>
        <dbReference type="EC" id="2.7.7.108"/>
    </reaction>
</comment>
<evidence type="ECO:0000313" key="9">
    <source>
        <dbReference type="EMBL" id="TPE45722.1"/>
    </source>
</evidence>
<evidence type="ECO:0000256" key="3">
    <source>
        <dbReference type="ARBA" id="ARBA00022741"/>
    </source>
</evidence>
<dbReference type="Gene3D" id="1.10.3290.10">
    <property type="entry name" value="Fido-like domain"/>
    <property type="match status" value="1"/>
</dbReference>
<reference evidence="9 10" key="1">
    <citation type="submission" date="2019-06" db="EMBL/GenBank/DDBJ databases">
        <title>A novel bacterium of genus Marinomonas, isolated from coastal sand.</title>
        <authorList>
            <person name="Huang H."/>
            <person name="Mo K."/>
            <person name="Hu Y."/>
        </authorList>
    </citation>
    <scope>NUCLEOTIDE SEQUENCE [LARGE SCALE GENOMIC DNA]</scope>
    <source>
        <strain evidence="9 10">HB171799</strain>
    </source>
</reference>
<evidence type="ECO:0000256" key="2">
    <source>
        <dbReference type="ARBA" id="ARBA00022695"/>
    </source>
</evidence>
<accession>A0A501WA93</accession>
<dbReference type="RefSeq" id="WP_140591628.1">
    <property type="nucleotide sequence ID" value="NZ_VFRR01000064.1"/>
</dbReference>
<name>A0A501WA93_9GAMM</name>
<gene>
    <name evidence="9" type="ORF">FJM67_16360</name>
</gene>
<dbReference type="GO" id="GO:0070733">
    <property type="term" value="F:AMPylase activity"/>
    <property type="evidence" value="ECO:0007669"/>
    <property type="project" value="UniProtKB-EC"/>
</dbReference>
<organism evidence="9 10">
    <name type="scientific">Maribrevibacterium harenarium</name>
    <dbReference type="NCBI Taxonomy" id="2589817"/>
    <lineage>
        <taxon>Bacteria</taxon>
        <taxon>Pseudomonadati</taxon>
        <taxon>Pseudomonadota</taxon>
        <taxon>Gammaproteobacteria</taxon>
        <taxon>Oceanospirillales</taxon>
        <taxon>Oceanospirillaceae</taxon>
        <taxon>Maribrevibacterium</taxon>
    </lineage>
</organism>
<dbReference type="PANTHER" id="PTHR39560:SF1">
    <property type="entry name" value="PROTEIN ADENYLYLTRANSFERASE FIC-RELATED"/>
    <property type="match status" value="1"/>
</dbReference>
<dbReference type="PANTHER" id="PTHR39560">
    <property type="entry name" value="PROTEIN ADENYLYLTRANSFERASE FIC-RELATED"/>
    <property type="match status" value="1"/>
</dbReference>
<keyword evidence="3" id="KW-0547">Nucleotide-binding</keyword>
<evidence type="ECO:0000256" key="7">
    <source>
        <dbReference type="ARBA" id="ARBA00048696"/>
    </source>
</evidence>
<dbReference type="EMBL" id="VFRR01000064">
    <property type="protein sequence ID" value="TPE45722.1"/>
    <property type="molecule type" value="Genomic_DNA"/>
</dbReference>
<evidence type="ECO:0000256" key="6">
    <source>
        <dbReference type="ARBA" id="ARBA00047939"/>
    </source>
</evidence>
<evidence type="ECO:0000256" key="1">
    <source>
        <dbReference type="ARBA" id="ARBA00022679"/>
    </source>
</evidence>
<protein>
    <recommendedName>
        <fullName evidence="5">protein adenylyltransferase</fullName>
        <ecNumber evidence="5">2.7.7.108</ecNumber>
    </recommendedName>
</protein>
<evidence type="ECO:0000256" key="5">
    <source>
        <dbReference type="ARBA" id="ARBA00034531"/>
    </source>
</evidence>
<dbReference type="AlphaFoldDB" id="A0A501WA93"/>
<dbReference type="PROSITE" id="PS51459">
    <property type="entry name" value="FIDO"/>
    <property type="match status" value="1"/>
</dbReference>
<keyword evidence="4" id="KW-0067">ATP-binding</keyword>
<dbReference type="GO" id="GO:0051302">
    <property type="term" value="P:regulation of cell division"/>
    <property type="evidence" value="ECO:0007669"/>
    <property type="project" value="TreeGrafter"/>
</dbReference>
<evidence type="ECO:0000256" key="4">
    <source>
        <dbReference type="ARBA" id="ARBA00022840"/>
    </source>
</evidence>
<dbReference type="GO" id="GO:0005524">
    <property type="term" value="F:ATP binding"/>
    <property type="evidence" value="ECO:0007669"/>
    <property type="project" value="UniProtKB-KW"/>
</dbReference>
<dbReference type="Pfam" id="PF02661">
    <property type="entry name" value="Fic"/>
    <property type="match status" value="1"/>
</dbReference>
<keyword evidence="10" id="KW-1185">Reference proteome</keyword>
<dbReference type="EC" id="2.7.7.108" evidence="5"/>
<dbReference type="InterPro" id="IPR036597">
    <property type="entry name" value="Fido-like_dom_sf"/>
</dbReference>
<dbReference type="SUPFAM" id="SSF140931">
    <property type="entry name" value="Fic-like"/>
    <property type="match status" value="1"/>
</dbReference>
<feature type="domain" description="Fido" evidence="8">
    <location>
        <begin position="51"/>
        <end position="186"/>
    </location>
</feature>
<comment type="caution">
    <text evidence="9">The sequence shown here is derived from an EMBL/GenBank/DDBJ whole genome shotgun (WGS) entry which is preliminary data.</text>
</comment>
<keyword evidence="1" id="KW-0808">Transferase</keyword>
<evidence type="ECO:0000313" key="10">
    <source>
        <dbReference type="Proteomes" id="UP000315901"/>
    </source>
</evidence>
<dbReference type="Proteomes" id="UP000315901">
    <property type="component" value="Unassembled WGS sequence"/>
</dbReference>
<dbReference type="InterPro" id="IPR003812">
    <property type="entry name" value="Fido"/>
</dbReference>
<keyword evidence="2" id="KW-0548">Nucleotidyltransferase</keyword>
<comment type="catalytic activity">
    <reaction evidence="6">
        <text>L-threonyl-[protein] + ATP = 3-O-(5'-adenylyl)-L-threonyl-[protein] + diphosphate</text>
        <dbReference type="Rhea" id="RHEA:54292"/>
        <dbReference type="Rhea" id="RHEA-COMP:11060"/>
        <dbReference type="Rhea" id="RHEA-COMP:13847"/>
        <dbReference type="ChEBI" id="CHEBI:30013"/>
        <dbReference type="ChEBI" id="CHEBI:30616"/>
        <dbReference type="ChEBI" id="CHEBI:33019"/>
        <dbReference type="ChEBI" id="CHEBI:138113"/>
        <dbReference type="EC" id="2.7.7.108"/>
    </reaction>
</comment>
<dbReference type="OrthoDB" id="9807853at2"/>